<evidence type="ECO:0000313" key="5">
    <source>
        <dbReference type="Proteomes" id="UP000094455"/>
    </source>
</evidence>
<sequence>MPSSLSTGYTVSSNENNFSSAGINRAAEALSSQNGSSSTSFESKTPLDQQKAFAQSGYPSEIDQQQKIASLPSYPLLDTFSFLCILMIFPHWFSTITLILYVFLGNPEFLDSILSFVLKHKLNRTPNSSTKSSSFSLVGRLSLISFVLYLLLDAIFMLFIFYFFPAFVPYIILLSKSLIASNLTSLKNRYILDAFAACILLLTLENTILYTIKHFEIFRGDSMLSLTSTLSSTDFLYPLYYRPTASVTKTLLFHLTFHKIRENSLLMFQMEYALQFLHSSLSLYIIMHNFNPVLRKFSLINKAYTYIESFSLQEQTEQLEPISQPSDFAAPNIALPSNFSAYNNAQKPKFQNIFQIPKTISGSNLPTLDSDRIIVDDSSKKESSFSKDEDISDDDNSTDTDTNDGSEPSKNKIPMWFPEDHQVVNMNDVSSPSFVVAQNFENFRKMIWSSSAHLLTSSSVSEMGPSPGTSGSTFIPTPNSPNLSSTLASSSNSNSNSMKYKSSSFHLSHLVNSQPKRVVSKSKSFLPSEKKAKMSQLKYQQRLWLFLNAARTMFSRQDYYSGDYYSQNAVVTTGYGMDDYARNANSSSQCFIWFTGETTLAFELHNISLEQLLIKVNGIIWEHVSSCAFFGRELVIINGLSPLSQYDIDFVKITLNGELIHLTTTTVSTVFQNKTVTESNVSSPLATLQRSVVTTQEAIEREKARLKKMKTDWRKKSSQIKSEIENLNNRSNFSDESRNYKKLDSLRQIVAKSDIEVTSLSKKSEETRLLQTEIEEKYLDAKRLYETELRSFNKFENDNKNSIMALEKGIKSLLSEKNQLLVKKEKVISKKLRIHHEVELLTNELKSLKKTEIALRVERRKFRSIQRDEKYKLLINDIKKIERQLRGKTFNTF</sequence>
<dbReference type="RefSeq" id="XP_019017864.1">
    <property type="nucleotide sequence ID" value="XM_019161264.1"/>
</dbReference>
<evidence type="ECO:0000256" key="1">
    <source>
        <dbReference type="SAM" id="Coils"/>
    </source>
</evidence>
<reference evidence="4 5" key="1">
    <citation type="journal article" date="2016" name="Proc. Natl. Acad. Sci. U.S.A.">
        <title>Comparative genomics of biotechnologically important yeasts.</title>
        <authorList>
            <person name="Riley R."/>
            <person name="Haridas S."/>
            <person name="Wolfe K.H."/>
            <person name="Lopes M.R."/>
            <person name="Hittinger C.T."/>
            <person name="Goeker M."/>
            <person name="Salamov A.A."/>
            <person name="Wisecaver J.H."/>
            <person name="Long T.M."/>
            <person name="Calvey C.H."/>
            <person name="Aerts A.L."/>
            <person name="Barry K.W."/>
            <person name="Choi C."/>
            <person name="Clum A."/>
            <person name="Coughlan A.Y."/>
            <person name="Deshpande S."/>
            <person name="Douglass A.P."/>
            <person name="Hanson S.J."/>
            <person name="Klenk H.-P."/>
            <person name="LaButti K.M."/>
            <person name="Lapidus A."/>
            <person name="Lindquist E.A."/>
            <person name="Lipzen A.M."/>
            <person name="Meier-Kolthoff J.P."/>
            <person name="Ohm R.A."/>
            <person name="Otillar R.P."/>
            <person name="Pangilinan J.L."/>
            <person name="Peng Y."/>
            <person name="Rokas A."/>
            <person name="Rosa C.A."/>
            <person name="Scheuner C."/>
            <person name="Sibirny A.A."/>
            <person name="Slot J.C."/>
            <person name="Stielow J.B."/>
            <person name="Sun H."/>
            <person name="Kurtzman C.P."/>
            <person name="Blackwell M."/>
            <person name="Grigoriev I.V."/>
            <person name="Jeffries T.W."/>
        </authorList>
    </citation>
    <scope>NUCLEOTIDE SEQUENCE [LARGE SCALE GENOMIC DNA]</scope>
    <source>
        <strain evidence="4 5">NRRL Y-2026</strain>
    </source>
</reference>
<dbReference type="EMBL" id="KV454003">
    <property type="protein sequence ID" value="ODQ46751.1"/>
    <property type="molecule type" value="Genomic_DNA"/>
</dbReference>
<dbReference type="GeneID" id="30177951"/>
<feature type="region of interest" description="Disordered" evidence="2">
    <location>
        <begin position="378"/>
        <end position="414"/>
    </location>
</feature>
<keyword evidence="3" id="KW-1133">Transmembrane helix</keyword>
<keyword evidence="1" id="KW-0175">Coiled coil</keyword>
<feature type="compositionally biased region" description="Basic and acidic residues" evidence="2">
    <location>
        <begin position="378"/>
        <end position="389"/>
    </location>
</feature>
<evidence type="ECO:0000313" key="4">
    <source>
        <dbReference type="EMBL" id="ODQ46751.1"/>
    </source>
</evidence>
<dbReference type="OrthoDB" id="4158994at2759"/>
<feature type="transmembrane region" description="Helical" evidence="3">
    <location>
        <begin position="158"/>
        <end position="179"/>
    </location>
</feature>
<keyword evidence="5" id="KW-1185">Reference proteome</keyword>
<feature type="compositionally biased region" description="Low complexity" evidence="2">
    <location>
        <begin position="480"/>
        <end position="495"/>
    </location>
</feature>
<keyword evidence="3" id="KW-0472">Membrane</keyword>
<feature type="transmembrane region" description="Helical" evidence="3">
    <location>
        <begin position="191"/>
        <end position="212"/>
    </location>
</feature>
<dbReference type="AlphaFoldDB" id="A0A1E3NKV1"/>
<gene>
    <name evidence="4" type="ORF">PICMEDRAFT_16578</name>
</gene>
<dbReference type="Proteomes" id="UP000094455">
    <property type="component" value="Unassembled WGS sequence"/>
</dbReference>
<feature type="compositionally biased region" description="Acidic residues" evidence="2">
    <location>
        <begin position="390"/>
        <end position="404"/>
    </location>
</feature>
<organism evidence="4 5">
    <name type="scientific">Pichia membranifaciens NRRL Y-2026</name>
    <dbReference type="NCBI Taxonomy" id="763406"/>
    <lineage>
        <taxon>Eukaryota</taxon>
        <taxon>Fungi</taxon>
        <taxon>Dikarya</taxon>
        <taxon>Ascomycota</taxon>
        <taxon>Saccharomycotina</taxon>
        <taxon>Pichiomycetes</taxon>
        <taxon>Pichiales</taxon>
        <taxon>Pichiaceae</taxon>
        <taxon>Pichia</taxon>
    </lineage>
</organism>
<keyword evidence="3" id="KW-0812">Transmembrane</keyword>
<name>A0A1E3NKV1_9ASCO</name>
<proteinExistence type="predicted"/>
<feature type="region of interest" description="Disordered" evidence="2">
    <location>
        <begin position="458"/>
        <end position="495"/>
    </location>
</feature>
<evidence type="ECO:0000256" key="3">
    <source>
        <dbReference type="SAM" id="Phobius"/>
    </source>
</evidence>
<evidence type="ECO:0000256" key="2">
    <source>
        <dbReference type="SAM" id="MobiDB-lite"/>
    </source>
</evidence>
<feature type="coiled-coil region" evidence="1">
    <location>
        <begin position="685"/>
        <end position="730"/>
    </location>
</feature>
<protein>
    <recommendedName>
        <fullName evidence="6">Ubiquitination network signaling protein acrB</fullName>
    </recommendedName>
</protein>
<accession>A0A1E3NKV1</accession>
<feature type="transmembrane region" description="Helical" evidence="3">
    <location>
        <begin position="80"/>
        <end position="104"/>
    </location>
</feature>
<feature type="compositionally biased region" description="Polar residues" evidence="2">
    <location>
        <begin position="467"/>
        <end position="477"/>
    </location>
</feature>
<evidence type="ECO:0008006" key="6">
    <source>
        <dbReference type="Google" id="ProtNLM"/>
    </source>
</evidence>